<keyword evidence="1" id="KW-0732">Signal</keyword>
<dbReference type="GO" id="GO:0004930">
    <property type="term" value="F:G protein-coupled receptor activity"/>
    <property type="evidence" value="ECO:0007669"/>
    <property type="project" value="InterPro"/>
</dbReference>
<feature type="domain" description="Calx-beta" evidence="4">
    <location>
        <begin position="69"/>
        <end position="181"/>
    </location>
</feature>
<keyword evidence="3" id="KW-0106">Calcium</keyword>
<comment type="caution">
    <text evidence="5">The sequence shown here is derived from an EMBL/GenBank/DDBJ whole genome shotgun (WGS) entry which is preliminary data.</text>
</comment>
<evidence type="ECO:0000256" key="3">
    <source>
        <dbReference type="ARBA" id="ARBA00022837"/>
    </source>
</evidence>
<dbReference type="Gene3D" id="2.60.40.2030">
    <property type="match status" value="3"/>
</dbReference>
<keyword evidence="6" id="KW-1185">Reference proteome</keyword>
<evidence type="ECO:0000256" key="1">
    <source>
        <dbReference type="ARBA" id="ARBA00022729"/>
    </source>
</evidence>
<reference evidence="5" key="3">
    <citation type="submission" date="2023-05" db="EMBL/GenBank/DDBJ databases">
        <authorList>
            <person name="Smith C.H."/>
        </authorList>
    </citation>
    <scope>NUCLEOTIDE SEQUENCE</scope>
    <source>
        <strain evidence="5">CHS0354</strain>
        <tissue evidence="5">Mantle</tissue>
    </source>
</reference>
<evidence type="ECO:0000313" key="5">
    <source>
        <dbReference type="EMBL" id="KAK3601211.1"/>
    </source>
</evidence>
<dbReference type="GO" id="GO:0016020">
    <property type="term" value="C:membrane"/>
    <property type="evidence" value="ECO:0007669"/>
    <property type="project" value="InterPro"/>
</dbReference>
<dbReference type="InterPro" id="IPR026919">
    <property type="entry name" value="ADGRV1"/>
</dbReference>
<dbReference type="GO" id="GO:0071277">
    <property type="term" value="P:cellular response to calcium ion"/>
    <property type="evidence" value="ECO:0007669"/>
    <property type="project" value="TreeGrafter"/>
</dbReference>
<dbReference type="PANTHER" id="PTHR46682:SF1">
    <property type="entry name" value="ADHESION G-PROTEIN COUPLED RECEPTOR V1"/>
    <property type="match status" value="1"/>
</dbReference>
<proteinExistence type="predicted"/>
<reference evidence="5" key="1">
    <citation type="journal article" date="2021" name="Genome Biol. Evol.">
        <title>A High-Quality Reference Genome for a Parasitic Bivalve with Doubly Uniparental Inheritance (Bivalvia: Unionida).</title>
        <authorList>
            <person name="Smith C.H."/>
        </authorList>
    </citation>
    <scope>NUCLEOTIDE SEQUENCE</scope>
    <source>
        <strain evidence="5">CHS0354</strain>
    </source>
</reference>
<dbReference type="InterPro" id="IPR003644">
    <property type="entry name" value="Calx_beta"/>
</dbReference>
<dbReference type="InterPro" id="IPR038081">
    <property type="entry name" value="CalX-like_sf"/>
</dbReference>
<organism evidence="5 6">
    <name type="scientific">Potamilus streckersoni</name>
    <dbReference type="NCBI Taxonomy" id="2493646"/>
    <lineage>
        <taxon>Eukaryota</taxon>
        <taxon>Metazoa</taxon>
        <taxon>Spiralia</taxon>
        <taxon>Lophotrochozoa</taxon>
        <taxon>Mollusca</taxon>
        <taxon>Bivalvia</taxon>
        <taxon>Autobranchia</taxon>
        <taxon>Heteroconchia</taxon>
        <taxon>Palaeoheterodonta</taxon>
        <taxon>Unionida</taxon>
        <taxon>Unionoidea</taxon>
        <taxon>Unionidae</taxon>
        <taxon>Ambleminae</taxon>
        <taxon>Lampsilini</taxon>
        <taxon>Potamilus</taxon>
    </lineage>
</organism>
<keyword evidence="2" id="KW-0677">Repeat</keyword>
<dbReference type="SUPFAM" id="SSF141072">
    <property type="entry name" value="CalX-like"/>
    <property type="match status" value="3"/>
</dbReference>
<gene>
    <name evidence="5" type="ORF">CHS0354_004411</name>
</gene>
<dbReference type="AlphaFoldDB" id="A0AAE0T069"/>
<evidence type="ECO:0000313" key="6">
    <source>
        <dbReference type="Proteomes" id="UP001195483"/>
    </source>
</evidence>
<dbReference type="PANTHER" id="PTHR46682">
    <property type="entry name" value="ADHESION G-PROTEIN COUPLED RECEPTOR V1"/>
    <property type="match status" value="1"/>
</dbReference>
<dbReference type="GO" id="GO:0001965">
    <property type="term" value="F:G-protein alpha-subunit binding"/>
    <property type="evidence" value="ECO:0007669"/>
    <property type="project" value="TreeGrafter"/>
</dbReference>
<protein>
    <recommendedName>
        <fullName evidence="4">Calx-beta domain-containing protein</fullName>
    </recommendedName>
</protein>
<dbReference type="GO" id="GO:0010855">
    <property type="term" value="F:adenylate cyclase inhibitor activity"/>
    <property type="evidence" value="ECO:0007669"/>
    <property type="project" value="TreeGrafter"/>
</dbReference>
<name>A0AAE0T069_9BIVA</name>
<reference evidence="5" key="2">
    <citation type="journal article" date="2021" name="Genome Biol. Evol.">
        <title>Developing a high-quality reference genome for a parasitic bivalve with doubly uniparental inheritance (Bivalvia: Unionida).</title>
        <authorList>
            <person name="Smith C.H."/>
        </authorList>
    </citation>
    <scope>NUCLEOTIDE SEQUENCE</scope>
    <source>
        <strain evidence="5">CHS0354</strain>
        <tissue evidence="5">Mantle</tissue>
    </source>
</reference>
<sequence length="384" mass="41802">MFQINSSNLDARPGDDIAPATGSVLFQPMETQNFLQLQIRDDQIPENDEEFSIILTGATQGARVETGFFTVIILANDAPIRFQQAEYRFDEGPGTKTVSINVYRGLAMDGSTRIGGIDSPASVNFFFLSNTAVRGQDFQSQYGQDNGRVAFASGQTVASISFDIIDDSEPEMAESFQVLLSSPTGDVVMLSPNQATIIINANDEPNGVLSFRSPDFISPPIRLVNEDNPQSIVFDVVRTGGSFGIISVEWEILHNDSLVGNVSLDLTPVRGTLTFQTGQRETQLIINVVSDTIPEPTERFVVRLIAETVQGGAKVEGITWAVIVVQDSDNYYGIVEFAAQSEQKILTTSFPRILQLTVIRTGGTEGRLSINISVTYQQSGVVLS</sequence>
<dbReference type="FunFam" id="2.60.40.2030:FF:000017">
    <property type="entry name" value="Adhesion G protein-coupled receptor V1"/>
    <property type="match status" value="1"/>
</dbReference>
<evidence type="ECO:0000256" key="2">
    <source>
        <dbReference type="ARBA" id="ARBA00022737"/>
    </source>
</evidence>
<dbReference type="EMBL" id="JAEAOA010000328">
    <property type="protein sequence ID" value="KAK3601211.1"/>
    <property type="molecule type" value="Genomic_DNA"/>
</dbReference>
<dbReference type="SMART" id="SM00237">
    <property type="entry name" value="Calx_beta"/>
    <property type="match status" value="2"/>
</dbReference>
<feature type="non-terminal residue" evidence="5">
    <location>
        <position position="1"/>
    </location>
</feature>
<dbReference type="Proteomes" id="UP001195483">
    <property type="component" value="Unassembled WGS sequence"/>
</dbReference>
<dbReference type="GO" id="GO:0005737">
    <property type="term" value="C:cytoplasm"/>
    <property type="evidence" value="ECO:0007669"/>
    <property type="project" value="TreeGrafter"/>
</dbReference>
<evidence type="ECO:0000259" key="4">
    <source>
        <dbReference type="SMART" id="SM00237"/>
    </source>
</evidence>
<dbReference type="Pfam" id="PF03160">
    <property type="entry name" value="Calx-beta"/>
    <property type="match status" value="3"/>
</dbReference>
<accession>A0AAE0T069</accession>
<feature type="domain" description="Calx-beta" evidence="4">
    <location>
        <begin position="196"/>
        <end position="305"/>
    </location>
</feature>